<protein>
    <submittedName>
        <fullName evidence="2">dCTP deaminase</fullName>
    </submittedName>
</protein>
<name>A0A4R6SE81_LABRH</name>
<dbReference type="GO" id="GO:0006229">
    <property type="term" value="P:dUTP biosynthetic process"/>
    <property type="evidence" value="ECO:0007669"/>
    <property type="project" value="InterPro"/>
</dbReference>
<proteinExistence type="predicted"/>
<dbReference type="EMBL" id="SNXZ01000003">
    <property type="protein sequence ID" value="TDP97953.1"/>
    <property type="molecule type" value="Genomic_DNA"/>
</dbReference>
<dbReference type="Pfam" id="PF22769">
    <property type="entry name" value="DCD"/>
    <property type="match status" value="1"/>
</dbReference>
<gene>
    <name evidence="2" type="ORF">EV186_103933</name>
</gene>
<dbReference type="Gene3D" id="2.70.40.10">
    <property type="match status" value="1"/>
</dbReference>
<dbReference type="GO" id="GO:0015949">
    <property type="term" value="P:nucleobase-containing small molecule interconversion"/>
    <property type="evidence" value="ECO:0007669"/>
    <property type="project" value="TreeGrafter"/>
</dbReference>
<dbReference type="InterPro" id="IPR036157">
    <property type="entry name" value="dUTPase-like_sf"/>
</dbReference>
<dbReference type="InterPro" id="IPR011962">
    <property type="entry name" value="dCTP_deaminase"/>
</dbReference>
<dbReference type="Proteomes" id="UP000295444">
    <property type="component" value="Unassembled WGS sequence"/>
</dbReference>
<comment type="caution">
    <text evidence="2">The sequence shown here is derived from an EMBL/GenBank/DDBJ whole genome shotgun (WGS) entry which is preliminary data.</text>
</comment>
<evidence type="ECO:0000313" key="3">
    <source>
        <dbReference type="Proteomes" id="UP000295444"/>
    </source>
</evidence>
<dbReference type="AlphaFoldDB" id="A0A4R6SE81"/>
<sequence length="177" mass="19254">MLLTGAEIADEYRRGVVSIEPFDPAQIEQNSYGFRLGHRLLDCAAGADAGFDARQPITPIASRRIPADGVVLRPNRLYLGETMEVIGSNRHACELYGNLSVAALGVWVQVSAPLGHTGAVVRWTLEIRVAQAIRLHAGMRMGKVAFWSVDGAVLPYTGRYANSRTVLQSRLVREPAG</sequence>
<keyword evidence="1" id="KW-0546">Nucleotide metabolism</keyword>
<dbReference type="SUPFAM" id="SSF51283">
    <property type="entry name" value="dUTPase-like"/>
    <property type="match status" value="1"/>
</dbReference>
<reference evidence="2 3" key="1">
    <citation type="submission" date="2019-03" db="EMBL/GenBank/DDBJ databases">
        <title>Genomic Encyclopedia of Type Strains, Phase IV (KMG-IV): sequencing the most valuable type-strain genomes for metagenomic binning, comparative biology and taxonomic classification.</title>
        <authorList>
            <person name="Goeker M."/>
        </authorList>
    </citation>
    <scope>NUCLEOTIDE SEQUENCE [LARGE SCALE GENOMIC DNA]</scope>
    <source>
        <strain evidence="2 3">DSM 45361</strain>
    </source>
</reference>
<dbReference type="PANTHER" id="PTHR42680:SF3">
    <property type="entry name" value="DCTP DEAMINASE"/>
    <property type="match status" value="1"/>
</dbReference>
<dbReference type="PANTHER" id="PTHR42680">
    <property type="entry name" value="DCTP DEAMINASE"/>
    <property type="match status" value="1"/>
</dbReference>
<evidence type="ECO:0000256" key="1">
    <source>
        <dbReference type="ARBA" id="ARBA00023080"/>
    </source>
</evidence>
<keyword evidence="3" id="KW-1185">Reference proteome</keyword>
<dbReference type="RefSeq" id="WP_133851082.1">
    <property type="nucleotide sequence ID" value="NZ_SNXZ01000003.1"/>
</dbReference>
<organism evidence="2 3">
    <name type="scientific">Labedaea rhizosphaerae</name>
    <dbReference type="NCBI Taxonomy" id="598644"/>
    <lineage>
        <taxon>Bacteria</taxon>
        <taxon>Bacillati</taxon>
        <taxon>Actinomycetota</taxon>
        <taxon>Actinomycetes</taxon>
        <taxon>Pseudonocardiales</taxon>
        <taxon>Pseudonocardiaceae</taxon>
        <taxon>Labedaea</taxon>
    </lineage>
</organism>
<dbReference type="OrthoDB" id="9780956at2"/>
<dbReference type="GO" id="GO:0008829">
    <property type="term" value="F:dCTP deaminase activity"/>
    <property type="evidence" value="ECO:0007669"/>
    <property type="project" value="InterPro"/>
</dbReference>
<evidence type="ECO:0000313" key="2">
    <source>
        <dbReference type="EMBL" id="TDP97953.1"/>
    </source>
</evidence>
<accession>A0A4R6SE81</accession>